<keyword evidence="2" id="KW-1185">Reference proteome</keyword>
<reference evidence="1 2" key="1">
    <citation type="journal article" date="2022" name="bioRxiv">
        <title>The genome of the oomycete Peronosclerospora sorghi, a cosmopolitan pathogen of maize and sorghum, is inflated with dispersed pseudogenes.</title>
        <authorList>
            <person name="Fletcher K."/>
            <person name="Martin F."/>
            <person name="Isakeit T."/>
            <person name="Cavanaugh K."/>
            <person name="Magill C."/>
            <person name="Michelmore R."/>
        </authorList>
    </citation>
    <scope>NUCLEOTIDE SEQUENCE [LARGE SCALE GENOMIC DNA]</scope>
    <source>
        <strain evidence="1">P6</strain>
    </source>
</reference>
<name>A0ACC0WA42_9STRA</name>
<accession>A0ACC0WA42</accession>
<gene>
    <name evidence="1" type="ORF">PsorP6_007288</name>
</gene>
<dbReference type="EMBL" id="CM047582">
    <property type="protein sequence ID" value="KAI9915510.1"/>
    <property type="molecule type" value="Genomic_DNA"/>
</dbReference>
<proteinExistence type="predicted"/>
<dbReference type="Proteomes" id="UP001163321">
    <property type="component" value="Chromosome 3"/>
</dbReference>
<organism evidence="1 2">
    <name type="scientific">Peronosclerospora sorghi</name>
    <dbReference type="NCBI Taxonomy" id="230839"/>
    <lineage>
        <taxon>Eukaryota</taxon>
        <taxon>Sar</taxon>
        <taxon>Stramenopiles</taxon>
        <taxon>Oomycota</taxon>
        <taxon>Peronosporomycetes</taxon>
        <taxon>Peronosporales</taxon>
        <taxon>Peronosporaceae</taxon>
        <taxon>Peronosclerospora</taxon>
    </lineage>
</organism>
<comment type="caution">
    <text evidence="1">The sequence shown here is derived from an EMBL/GenBank/DDBJ whole genome shotgun (WGS) entry which is preliminary data.</text>
</comment>
<sequence>MGLSLRRTAHNPDGMVTGHMVKKGTLPADHRKVCAYPPTIALTDPRPAGYRKVRAFPRRSYHNICPTTHPPFYPCTVAAASHYTLLIAMENLPADFYPFLEKEEQAAKHS</sequence>
<protein>
    <submittedName>
        <fullName evidence="1">Uncharacterized protein</fullName>
    </submittedName>
</protein>
<evidence type="ECO:0000313" key="2">
    <source>
        <dbReference type="Proteomes" id="UP001163321"/>
    </source>
</evidence>
<evidence type="ECO:0000313" key="1">
    <source>
        <dbReference type="EMBL" id="KAI9915510.1"/>
    </source>
</evidence>